<accession>W0E9K4</accession>
<keyword evidence="5 7" id="KW-1133">Transmembrane helix</keyword>
<evidence type="ECO:0000256" key="7">
    <source>
        <dbReference type="SAM" id="Phobius"/>
    </source>
</evidence>
<dbReference type="AlphaFoldDB" id="W0E9K4"/>
<feature type="transmembrane region" description="Helical" evidence="7">
    <location>
        <begin position="42"/>
        <end position="65"/>
    </location>
</feature>
<feature type="transmembrane region" description="Helical" evidence="7">
    <location>
        <begin position="138"/>
        <end position="158"/>
    </location>
</feature>
<dbReference type="PANTHER" id="PTHR23517:SF2">
    <property type="entry name" value="MULTIDRUG RESISTANCE PROTEIN MDTH"/>
    <property type="match status" value="1"/>
</dbReference>
<dbReference type="InterPro" id="IPR020846">
    <property type="entry name" value="MFS_dom"/>
</dbReference>
<dbReference type="GO" id="GO:0022857">
    <property type="term" value="F:transmembrane transporter activity"/>
    <property type="evidence" value="ECO:0007669"/>
    <property type="project" value="InterPro"/>
</dbReference>
<sequence>MISDYRGLPKNIYIIFVVQIINRFGDFVFPFLTLYLTSKLNLSFATTGVIVMVASLISIPGSLLGGKFADKLGKRKVYIVAQSIAGILLIPCAFLNTPSFIVIGILLATFFNAAVRPSISSIIADILPPNKRQLGYSLNYLGINIGVALGPIVAGFLFNHSLPSLFIGDALTSFIAVSLVIMHVTEVNPISSEVAIAEEENDESGNVLKVLLRRPRIIILLLIYIIYSFVYIQHRFSLPIMLDNRFLVQGPEKFGLLMSINALTVIILTMWITNITKRFKSLTNMGIAGVLYAIGFGMIGEINTFSLYIVSTILWTIGEILMATNFGVYIANNSPRNYRARLSAIGNLTNSLGGALGTSLMGVYIGFMGINAVWFVTFLISCISAILMFSLSILTSREYQS</sequence>
<feature type="transmembrane region" description="Helical" evidence="7">
    <location>
        <begin position="373"/>
        <end position="394"/>
    </location>
</feature>
<dbReference type="CDD" id="cd17329">
    <property type="entry name" value="MFS_MdtH_MDR_like"/>
    <property type="match status" value="1"/>
</dbReference>
<dbReference type="Pfam" id="PF07690">
    <property type="entry name" value="MFS_1"/>
    <property type="match status" value="1"/>
</dbReference>
<evidence type="ECO:0000256" key="2">
    <source>
        <dbReference type="ARBA" id="ARBA00022448"/>
    </source>
</evidence>
<feature type="transmembrane region" description="Helical" evidence="7">
    <location>
        <begin position="305"/>
        <end position="330"/>
    </location>
</feature>
<keyword evidence="2" id="KW-0813">Transport</keyword>
<dbReference type="Gene3D" id="1.20.1250.20">
    <property type="entry name" value="MFS general substrate transporter like domains"/>
    <property type="match status" value="1"/>
</dbReference>
<feature type="transmembrane region" description="Helical" evidence="7">
    <location>
        <begin position="217"/>
        <end position="234"/>
    </location>
</feature>
<protein>
    <submittedName>
        <fullName evidence="9">MFS transporter</fullName>
    </submittedName>
</protein>
<evidence type="ECO:0000256" key="3">
    <source>
        <dbReference type="ARBA" id="ARBA00022475"/>
    </source>
</evidence>
<dbReference type="OrthoDB" id="9793283at2"/>
<keyword evidence="4 7" id="KW-0812">Transmembrane</keyword>
<evidence type="ECO:0000256" key="4">
    <source>
        <dbReference type="ARBA" id="ARBA00022692"/>
    </source>
</evidence>
<keyword evidence="6 7" id="KW-0472">Membrane</keyword>
<dbReference type="KEGG" id="dmt:DESME_11460"/>
<dbReference type="Proteomes" id="UP000010847">
    <property type="component" value="Chromosome"/>
</dbReference>
<dbReference type="GO" id="GO:0005886">
    <property type="term" value="C:plasma membrane"/>
    <property type="evidence" value="ECO:0007669"/>
    <property type="project" value="UniProtKB-SubCell"/>
</dbReference>
<dbReference type="eggNOG" id="COG2814">
    <property type="taxonomic scope" value="Bacteria"/>
</dbReference>
<dbReference type="EMBL" id="CP007032">
    <property type="protein sequence ID" value="AHF07555.1"/>
    <property type="molecule type" value="Genomic_DNA"/>
</dbReference>
<evidence type="ECO:0000256" key="6">
    <source>
        <dbReference type="ARBA" id="ARBA00023136"/>
    </source>
</evidence>
<comment type="subcellular location">
    <subcellularLocation>
        <location evidence="1">Cell membrane</location>
        <topology evidence="1">Multi-pass membrane protein</topology>
    </subcellularLocation>
</comment>
<dbReference type="STRING" id="871968.DESME_11460"/>
<dbReference type="PROSITE" id="PS50850">
    <property type="entry name" value="MFS"/>
    <property type="match status" value="1"/>
</dbReference>
<evidence type="ECO:0000256" key="1">
    <source>
        <dbReference type="ARBA" id="ARBA00004651"/>
    </source>
</evidence>
<evidence type="ECO:0000313" key="9">
    <source>
        <dbReference type="EMBL" id="AHF07555.1"/>
    </source>
</evidence>
<feature type="transmembrane region" description="Helical" evidence="7">
    <location>
        <begin position="77"/>
        <end position="96"/>
    </location>
</feature>
<evidence type="ECO:0000259" key="8">
    <source>
        <dbReference type="PROSITE" id="PS50850"/>
    </source>
</evidence>
<organism evidence="9 10">
    <name type="scientific">Desulfitobacterium metallireducens DSM 15288</name>
    <dbReference type="NCBI Taxonomy" id="871968"/>
    <lineage>
        <taxon>Bacteria</taxon>
        <taxon>Bacillati</taxon>
        <taxon>Bacillota</taxon>
        <taxon>Clostridia</taxon>
        <taxon>Eubacteriales</taxon>
        <taxon>Desulfitobacteriaceae</taxon>
        <taxon>Desulfitobacterium</taxon>
    </lineage>
</organism>
<feature type="transmembrane region" description="Helical" evidence="7">
    <location>
        <begin position="12"/>
        <end position="36"/>
    </location>
</feature>
<feature type="transmembrane region" description="Helical" evidence="7">
    <location>
        <begin position="164"/>
        <end position="182"/>
    </location>
</feature>
<dbReference type="InterPro" id="IPR036259">
    <property type="entry name" value="MFS_trans_sf"/>
</dbReference>
<name>W0E9K4_9FIRM</name>
<dbReference type="InterPro" id="IPR050171">
    <property type="entry name" value="MFS_Transporters"/>
</dbReference>
<dbReference type="InterPro" id="IPR011701">
    <property type="entry name" value="MFS"/>
</dbReference>
<feature type="transmembrane region" description="Helical" evidence="7">
    <location>
        <begin position="282"/>
        <end position="299"/>
    </location>
</feature>
<dbReference type="RefSeq" id="WP_025248777.1">
    <property type="nucleotide sequence ID" value="NZ_CP007032.1"/>
</dbReference>
<evidence type="ECO:0000313" key="10">
    <source>
        <dbReference type="Proteomes" id="UP000010847"/>
    </source>
</evidence>
<reference evidence="9 10" key="1">
    <citation type="submission" date="2013-12" db="EMBL/GenBank/DDBJ databases">
        <authorList>
            <consortium name="DOE Joint Genome Institute"/>
            <person name="Smidt H."/>
            <person name="Huntemann M."/>
            <person name="Han J."/>
            <person name="Chen A."/>
            <person name="Kyrpides N."/>
            <person name="Mavromatis K."/>
            <person name="Markowitz V."/>
            <person name="Palaniappan K."/>
            <person name="Ivanova N."/>
            <person name="Schaumberg A."/>
            <person name="Pati A."/>
            <person name="Liolios K."/>
            <person name="Nordberg H.P."/>
            <person name="Cantor M.N."/>
            <person name="Hua S.X."/>
            <person name="Woyke T."/>
        </authorList>
    </citation>
    <scope>NUCLEOTIDE SEQUENCE [LARGE SCALE GENOMIC DNA]</scope>
    <source>
        <strain evidence="10">DSM 15288</strain>
    </source>
</reference>
<feature type="domain" description="Major facilitator superfamily (MFS) profile" evidence="8">
    <location>
        <begin position="11"/>
        <end position="400"/>
    </location>
</feature>
<dbReference type="HOGENOM" id="CLU_001265_60_4_9"/>
<dbReference type="SUPFAM" id="SSF103473">
    <property type="entry name" value="MFS general substrate transporter"/>
    <property type="match status" value="1"/>
</dbReference>
<gene>
    <name evidence="9" type="ORF">DESME_11460</name>
</gene>
<dbReference type="PANTHER" id="PTHR23517">
    <property type="entry name" value="RESISTANCE PROTEIN MDTM, PUTATIVE-RELATED-RELATED"/>
    <property type="match status" value="1"/>
</dbReference>
<proteinExistence type="predicted"/>
<feature type="transmembrane region" description="Helical" evidence="7">
    <location>
        <begin position="254"/>
        <end position="275"/>
    </location>
</feature>
<evidence type="ECO:0000256" key="5">
    <source>
        <dbReference type="ARBA" id="ARBA00022989"/>
    </source>
</evidence>
<feature type="transmembrane region" description="Helical" evidence="7">
    <location>
        <begin position="102"/>
        <end position="126"/>
    </location>
</feature>
<keyword evidence="10" id="KW-1185">Reference proteome</keyword>
<keyword evidence="3" id="KW-1003">Cell membrane</keyword>
<feature type="transmembrane region" description="Helical" evidence="7">
    <location>
        <begin position="342"/>
        <end position="367"/>
    </location>
</feature>